<protein>
    <submittedName>
        <fullName evidence="9">Accessory gene regulator B family protein</fullName>
    </submittedName>
</protein>
<name>A0ABW0QUF5_9BACL</name>
<keyword evidence="3" id="KW-0645">Protease</keyword>
<dbReference type="Pfam" id="PF04647">
    <property type="entry name" value="AgrB"/>
    <property type="match status" value="1"/>
</dbReference>
<evidence type="ECO:0000256" key="5">
    <source>
        <dbReference type="ARBA" id="ARBA00022801"/>
    </source>
</evidence>
<evidence type="ECO:0000313" key="10">
    <source>
        <dbReference type="Proteomes" id="UP001596108"/>
    </source>
</evidence>
<dbReference type="InterPro" id="IPR006741">
    <property type="entry name" value="AgrB"/>
</dbReference>
<evidence type="ECO:0000256" key="4">
    <source>
        <dbReference type="ARBA" id="ARBA00022692"/>
    </source>
</evidence>
<keyword evidence="1" id="KW-1003">Cell membrane</keyword>
<organism evidence="9 10">
    <name type="scientific">Cohnella yongneupensis</name>
    <dbReference type="NCBI Taxonomy" id="425006"/>
    <lineage>
        <taxon>Bacteria</taxon>
        <taxon>Bacillati</taxon>
        <taxon>Bacillota</taxon>
        <taxon>Bacilli</taxon>
        <taxon>Bacillales</taxon>
        <taxon>Paenibacillaceae</taxon>
        <taxon>Cohnella</taxon>
    </lineage>
</organism>
<keyword evidence="4 8" id="KW-0812">Transmembrane</keyword>
<sequence>MAVGIKNIVPESPQSVEVLSYSLSFILNFIFVVGLSLIISIFTGYTIEVIIALVSYALLRQASGGYHLESGMLCVAVSTLGITMFAFSDYNLVATRWVTAGALILCLIFAPQVKNHIRIPERYYPLLKVLALLMVTSNFLFDSPVMATAFFVQGLTLISVKEVRRG</sequence>
<dbReference type="Proteomes" id="UP001596108">
    <property type="component" value="Unassembled WGS sequence"/>
</dbReference>
<feature type="transmembrane region" description="Helical" evidence="8">
    <location>
        <begin position="94"/>
        <end position="111"/>
    </location>
</feature>
<feature type="transmembrane region" description="Helical" evidence="8">
    <location>
        <begin position="70"/>
        <end position="88"/>
    </location>
</feature>
<keyword evidence="6 8" id="KW-1133">Transmembrane helix</keyword>
<gene>
    <name evidence="9" type="ORF">ACFPQ4_03150</name>
</gene>
<dbReference type="EMBL" id="JBHSNC010000010">
    <property type="protein sequence ID" value="MFC5528448.1"/>
    <property type="molecule type" value="Genomic_DNA"/>
</dbReference>
<dbReference type="RefSeq" id="WP_378110285.1">
    <property type="nucleotide sequence ID" value="NZ_JBHSNC010000010.1"/>
</dbReference>
<proteinExistence type="predicted"/>
<feature type="transmembrane region" description="Helical" evidence="8">
    <location>
        <begin position="123"/>
        <end position="141"/>
    </location>
</feature>
<comment type="caution">
    <text evidence="9">The sequence shown here is derived from an EMBL/GenBank/DDBJ whole genome shotgun (WGS) entry which is preliminary data.</text>
</comment>
<keyword evidence="7 8" id="KW-0472">Membrane</keyword>
<keyword evidence="2" id="KW-0673">Quorum sensing</keyword>
<keyword evidence="5" id="KW-0378">Hydrolase</keyword>
<evidence type="ECO:0000313" key="9">
    <source>
        <dbReference type="EMBL" id="MFC5528448.1"/>
    </source>
</evidence>
<evidence type="ECO:0000256" key="6">
    <source>
        <dbReference type="ARBA" id="ARBA00022989"/>
    </source>
</evidence>
<evidence type="ECO:0000256" key="8">
    <source>
        <dbReference type="SAM" id="Phobius"/>
    </source>
</evidence>
<feature type="transmembrane region" description="Helical" evidence="8">
    <location>
        <begin position="25"/>
        <end position="58"/>
    </location>
</feature>
<evidence type="ECO:0000256" key="1">
    <source>
        <dbReference type="ARBA" id="ARBA00022475"/>
    </source>
</evidence>
<keyword evidence="10" id="KW-1185">Reference proteome</keyword>
<evidence type="ECO:0000256" key="7">
    <source>
        <dbReference type="ARBA" id="ARBA00023136"/>
    </source>
</evidence>
<accession>A0ABW0QUF5</accession>
<evidence type="ECO:0000256" key="2">
    <source>
        <dbReference type="ARBA" id="ARBA00022654"/>
    </source>
</evidence>
<evidence type="ECO:0000256" key="3">
    <source>
        <dbReference type="ARBA" id="ARBA00022670"/>
    </source>
</evidence>
<reference evidence="10" key="1">
    <citation type="journal article" date="2019" name="Int. J. Syst. Evol. Microbiol.">
        <title>The Global Catalogue of Microorganisms (GCM) 10K type strain sequencing project: providing services to taxonomists for standard genome sequencing and annotation.</title>
        <authorList>
            <consortium name="The Broad Institute Genomics Platform"/>
            <consortium name="The Broad Institute Genome Sequencing Center for Infectious Disease"/>
            <person name="Wu L."/>
            <person name="Ma J."/>
        </authorList>
    </citation>
    <scope>NUCLEOTIDE SEQUENCE [LARGE SCALE GENOMIC DNA]</scope>
    <source>
        <strain evidence="10">CGMCC 1.18578</strain>
    </source>
</reference>